<dbReference type="Gene3D" id="1.20.1250.20">
    <property type="entry name" value="MFS general substrate transporter like domains"/>
    <property type="match status" value="2"/>
</dbReference>
<evidence type="ECO:0000256" key="2">
    <source>
        <dbReference type="ARBA" id="ARBA00022692"/>
    </source>
</evidence>
<feature type="transmembrane region" description="Helical" evidence="6">
    <location>
        <begin position="69"/>
        <end position="93"/>
    </location>
</feature>
<evidence type="ECO:0000256" key="4">
    <source>
        <dbReference type="ARBA" id="ARBA00023136"/>
    </source>
</evidence>
<name>A0A3S4CDZ5_9MICO</name>
<dbReference type="PANTHER" id="PTHR23501">
    <property type="entry name" value="MAJOR FACILITATOR SUPERFAMILY"/>
    <property type="match status" value="1"/>
</dbReference>
<dbReference type="Proteomes" id="UP000288603">
    <property type="component" value="Unassembled WGS sequence"/>
</dbReference>
<keyword evidence="4 6" id="KW-0472">Membrane</keyword>
<dbReference type="PANTHER" id="PTHR23501:SF154">
    <property type="entry name" value="MULTIDRUG-EFFLUX TRANSPORTER RV1634-RELATED"/>
    <property type="match status" value="1"/>
</dbReference>
<feature type="domain" description="Major facilitator superfamily (MFS) profile" evidence="7">
    <location>
        <begin position="36"/>
        <end position="504"/>
    </location>
</feature>
<feature type="transmembrane region" description="Helical" evidence="6">
    <location>
        <begin position="388"/>
        <end position="412"/>
    </location>
</feature>
<keyword evidence="2 6" id="KW-0812">Transmembrane</keyword>
<feature type="compositionally biased region" description="Low complexity" evidence="5">
    <location>
        <begin position="1"/>
        <end position="16"/>
    </location>
</feature>
<feature type="transmembrane region" description="Helical" evidence="6">
    <location>
        <begin position="424"/>
        <end position="447"/>
    </location>
</feature>
<proteinExistence type="predicted"/>
<feature type="transmembrane region" description="Helical" evidence="6">
    <location>
        <begin position="187"/>
        <end position="209"/>
    </location>
</feature>
<sequence>MSDPSSPASASHAASTPSPPDGSTPRGILAGGLALTTVGTCALITLSAFESLAVTTVMPVVSDELDGAAQYSLAFAAPVASSVVGMVGAGIWADRRGPARPLVAAVLVFTVGLIVAGLAFGMPMLVAGRFVQGFGSGAMTVAIYVLVAKLYPPPLHPKIFAAYAAAWVVPSMVGPLVAGIVADTVGWRWVFLGVVALVAVALVLVAPALRSLGSDAGGTVPEETAAPSATRGLGDSARLALGAAVAVAVVSLSLSSELPGGARWVAGAIALVLIAVLVHRLLPLGTFTARRGLPAAVLLRGLIAATFFAAEVYLPLLLHDRYGLPPWLSGVTLTAGAIAWASGSAIQGRAGDGTPHRVFMRAGGGFLFLGTVTQVVIAALSLHPLVAVVAWFFAGLGMGLMFPRITTIVLASSERGEEGRNTSALSLSEAVGASVSLAISGLVFTLVTSLNPLGEVSAGARASEWVIGFASGDPTAPFVATLGYTAIIALLALVVSFVVGAPARSTTTTPTAAATAGDDT</sequence>
<reference evidence="8 9" key="1">
    <citation type="submission" date="2018-12" db="EMBL/GenBank/DDBJ databases">
        <authorList>
            <person name="Li F."/>
        </authorList>
    </citation>
    <scope>NUCLEOTIDE SEQUENCE [LARGE SCALE GENOMIC DNA]</scope>
    <source>
        <strain evidence="8 9">8H24J-4-2</strain>
    </source>
</reference>
<protein>
    <submittedName>
        <fullName evidence="8">MFS transporter</fullName>
    </submittedName>
</protein>
<dbReference type="PROSITE" id="PS50850">
    <property type="entry name" value="MFS"/>
    <property type="match status" value="1"/>
</dbReference>
<dbReference type="Pfam" id="PF07690">
    <property type="entry name" value="MFS_1"/>
    <property type="match status" value="1"/>
</dbReference>
<dbReference type="GO" id="GO:0005886">
    <property type="term" value="C:plasma membrane"/>
    <property type="evidence" value="ECO:0007669"/>
    <property type="project" value="UniProtKB-SubCell"/>
</dbReference>
<evidence type="ECO:0000256" key="6">
    <source>
        <dbReference type="SAM" id="Phobius"/>
    </source>
</evidence>
<evidence type="ECO:0000313" key="9">
    <source>
        <dbReference type="Proteomes" id="UP000288603"/>
    </source>
</evidence>
<dbReference type="InterPro" id="IPR020846">
    <property type="entry name" value="MFS_dom"/>
</dbReference>
<feature type="transmembrane region" description="Helical" evidence="6">
    <location>
        <begin position="102"/>
        <end position="124"/>
    </location>
</feature>
<evidence type="ECO:0000256" key="5">
    <source>
        <dbReference type="SAM" id="MobiDB-lite"/>
    </source>
</evidence>
<keyword evidence="3 6" id="KW-1133">Transmembrane helix</keyword>
<feature type="transmembrane region" description="Helical" evidence="6">
    <location>
        <begin position="358"/>
        <end position="382"/>
    </location>
</feature>
<dbReference type="GO" id="GO:0022857">
    <property type="term" value="F:transmembrane transporter activity"/>
    <property type="evidence" value="ECO:0007669"/>
    <property type="project" value="InterPro"/>
</dbReference>
<comment type="caution">
    <text evidence="8">The sequence shown here is derived from an EMBL/GenBank/DDBJ whole genome shotgun (WGS) entry which is preliminary data.</text>
</comment>
<feature type="transmembrane region" description="Helical" evidence="6">
    <location>
        <begin position="262"/>
        <end position="282"/>
    </location>
</feature>
<dbReference type="AlphaFoldDB" id="A0A3S4CDZ5"/>
<accession>A0A3S4CDZ5</accession>
<feature type="region of interest" description="Disordered" evidence="5">
    <location>
        <begin position="1"/>
        <end position="26"/>
    </location>
</feature>
<dbReference type="EMBL" id="RZNC01000001">
    <property type="protein sequence ID" value="RWZ67740.1"/>
    <property type="molecule type" value="Genomic_DNA"/>
</dbReference>
<feature type="transmembrane region" description="Helical" evidence="6">
    <location>
        <begin position="160"/>
        <end position="181"/>
    </location>
</feature>
<evidence type="ECO:0000313" key="8">
    <source>
        <dbReference type="EMBL" id="RWZ67740.1"/>
    </source>
</evidence>
<dbReference type="InterPro" id="IPR036259">
    <property type="entry name" value="MFS_trans_sf"/>
</dbReference>
<comment type="subcellular location">
    <subcellularLocation>
        <location evidence="1">Cell membrane</location>
        <topology evidence="1">Multi-pass membrane protein</topology>
    </subcellularLocation>
</comment>
<evidence type="ECO:0000256" key="3">
    <source>
        <dbReference type="ARBA" id="ARBA00022989"/>
    </source>
</evidence>
<organism evidence="8 9">
    <name type="scientific">Labedella populi</name>
    <dbReference type="NCBI Taxonomy" id="2498850"/>
    <lineage>
        <taxon>Bacteria</taxon>
        <taxon>Bacillati</taxon>
        <taxon>Actinomycetota</taxon>
        <taxon>Actinomycetes</taxon>
        <taxon>Micrococcales</taxon>
        <taxon>Microbacteriaceae</taxon>
        <taxon>Labedella</taxon>
    </lineage>
</organism>
<evidence type="ECO:0000256" key="1">
    <source>
        <dbReference type="ARBA" id="ARBA00004651"/>
    </source>
</evidence>
<feature type="transmembrane region" description="Helical" evidence="6">
    <location>
        <begin position="478"/>
        <end position="499"/>
    </location>
</feature>
<feature type="transmembrane region" description="Helical" evidence="6">
    <location>
        <begin position="130"/>
        <end position="148"/>
    </location>
</feature>
<feature type="transmembrane region" description="Helical" evidence="6">
    <location>
        <begin position="28"/>
        <end position="49"/>
    </location>
</feature>
<dbReference type="SUPFAM" id="SSF103473">
    <property type="entry name" value="MFS general substrate transporter"/>
    <property type="match status" value="1"/>
</dbReference>
<feature type="transmembrane region" description="Helical" evidence="6">
    <location>
        <begin position="326"/>
        <end position="346"/>
    </location>
</feature>
<dbReference type="RefSeq" id="WP_128496843.1">
    <property type="nucleotide sequence ID" value="NZ_RZNC01000001.1"/>
</dbReference>
<dbReference type="PRINTS" id="PR01036">
    <property type="entry name" value="TCRTETB"/>
</dbReference>
<keyword evidence="9" id="KW-1185">Reference proteome</keyword>
<evidence type="ECO:0000259" key="7">
    <source>
        <dbReference type="PROSITE" id="PS50850"/>
    </source>
</evidence>
<dbReference type="InterPro" id="IPR011701">
    <property type="entry name" value="MFS"/>
</dbReference>
<gene>
    <name evidence="8" type="ORF">ELQ92_00225</name>
</gene>
<dbReference type="OrthoDB" id="9778875at2"/>
<feature type="transmembrane region" description="Helical" evidence="6">
    <location>
        <begin position="294"/>
        <end position="314"/>
    </location>
</feature>